<dbReference type="EMBL" id="KI635811">
    <property type="protein sequence ID" value="ETB56995.1"/>
    <property type="molecule type" value="Genomic_DNA"/>
</dbReference>
<dbReference type="Proteomes" id="UP000018538">
    <property type="component" value="Unassembled WGS sequence"/>
</dbReference>
<keyword evidence="2" id="KW-1133">Transmembrane helix</keyword>
<feature type="transmembrane region" description="Helical" evidence="2">
    <location>
        <begin position="182"/>
        <end position="198"/>
    </location>
</feature>
<feature type="transmembrane region" description="Helical" evidence="2">
    <location>
        <begin position="204"/>
        <end position="225"/>
    </location>
</feature>
<feature type="coiled-coil region" evidence="1">
    <location>
        <begin position="100"/>
        <end position="164"/>
    </location>
</feature>
<organism evidence="4 5">
    <name type="scientific">Plasmodium yoelii 17X</name>
    <dbReference type="NCBI Taxonomy" id="1323249"/>
    <lineage>
        <taxon>Eukaryota</taxon>
        <taxon>Sar</taxon>
        <taxon>Alveolata</taxon>
        <taxon>Apicomplexa</taxon>
        <taxon>Aconoidasida</taxon>
        <taxon>Haemosporida</taxon>
        <taxon>Plasmodiidae</taxon>
        <taxon>Plasmodium</taxon>
        <taxon>Plasmodium (Vinckeia)</taxon>
    </lineage>
</organism>
<evidence type="ECO:0000256" key="1">
    <source>
        <dbReference type="SAM" id="Coils"/>
    </source>
</evidence>
<keyword evidence="2" id="KW-0472">Membrane</keyword>
<keyword evidence="3" id="KW-0732">Signal</keyword>
<dbReference type="AlphaFoldDB" id="V7PDB3"/>
<sequence length="242" mass="28500">MRVNIFKFVFFSIIICFFEYTKNELCLERNIINFRNNRVLAYADNQFDLNEFYQSTLSLANQINNYNDDNEEIIYIRNAIDSHIKEHEENNTLPDLNSLDKRTKKLIIKLRKELEEVKNELYNIGNSEITKTDENNSVSEGEDYNQLENEVNSLETEHNQVYLSSNTRFENKKKLNKMLKGLIVRGILIVLISLGILIPGWTQIPFIIVGIGVSIETIIKCYQYFKLLFKVYKIPNILKKLR</sequence>
<feature type="signal peptide" evidence="3">
    <location>
        <begin position="1"/>
        <end position="23"/>
    </location>
</feature>
<evidence type="ECO:0000313" key="5">
    <source>
        <dbReference type="Proteomes" id="UP000018538"/>
    </source>
</evidence>
<evidence type="ECO:0000256" key="2">
    <source>
        <dbReference type="SAM" id="Phobius"/>
    </source>
</evidence>
<gene>
    <name evidence="4" type="ORF">YYC_05342</name>
</gene>
<reference evidence="4 5" key="1">
    <citation type="submission" date="2013-11" db="EMBL/GenBank/DDBJ databases">
        <title>The Genome Sequence of Plasmodium yoelii 17X.</title>
        <authorList>
            <consortium name="The Broad Institute Genomics Platform"/>
            <consortium name="The Broad Institute Genome Sequencing Center for Infectious Disease"/>
            <person name="Neafsey D."/>
            <person name="Adams J."/>
            <person name="Walker B."/>
            <person name="Young S.K."/>
            <person name="Zeng Q."/>
            <person name="Gargeya S."/>
            <person name="Fitzgerald M."/>
            <person name="Haas B."/>
            <person name="Abouelleil A."/>
            <person name="Alvarado L."/>
            <person name="Chapman S.B."/>
            <person name="Gainer-Dewar J."/>
            <person name="Goldberg J."/>
            <person name="Griggs A."/>
            <person name="Gujja S."/>
            <person name="Hansen M."/>
            <person name="Howarth C."/>
            <person name="Imamovic A."/>
            <person name="Ireland A."/>
            <person name="Larimer J."/>
            <person name="McCowan C."/>
            <person name="Murphy C."/>
            <person name="Pearson M."/>
            <person name="Poon T.W."/>
            <person name="Priest M."/>
            <person name="Roberts A."/>
            <person name="Saif S."/>
            <person name="Shea T."/>
            <person name="Sykes S."/>
            <person name="Wortman J."/>
            <person name="Nusbaum C."/>
            <person name="Birren B."/>
        </authorList>
    </citation>
    <scope>NUCLEOTIDE SEQUENCE [LARGE SCALE GENOMIC DNA]</scope>
    <source>
        <strain evidence="4 5">17X</strain>
    </source>
</reference>
<accession>V7PDB3</accession>
<keyword evidence="5" id="KW-1185">Reference proteome</keyword>
<proteinExistence type="predicted"/>
<evidence type="ECO:0000256" key="3">
    <source>
        <dbReference type="SAM" id="SignalP"/>
    </source>
</evidence>
<evidence type="ECO:0000313" key="4">
    <source>
        <dbReference type="EMBL" id="ETB56995.1"/>
    </source>
</evidence>
<dbReference type="Pfam" id="PF09592">
    <property type="entry name" value="DUF2031"/>
    <property type="match status" value="1"/>
</dbReference>
<name>V7PDB3_PLAYE</name>
<feature type="chain" id="PRO_5004765052" description="Fam-b protein" evidence="3">
    <location>
        <begin position="24"/>
        <end position="242"/>
    </location>
</feature>
<evidence type="ECO:0008006" key="6">
    <source>
        <dbReference type="Google" id="ProtNLM"/>
    </source>
</evidence>
<dbReference type="NCBIfam" id="TIGR01597">
    <property type="entry name" value="PYST-B"/>
    <property type="match status" value="1"/>
</dbReference>
<protein>
    <recommendedName>
        <fullName evidence="6">Fam-b protein</fullName>
    </recommendedName>
</protein>
<dbReference type="InterPro" id="IPR006484">
    <property type="entry name" value="PYST_B"/>
</dbReference>
<keyword evidence="2" id="KW-0812">Transmembrane</keyword>
<keyword evidence="1" id="KW-0175">Coiled coil</keyword>